<accession>A0ABN4B6N7</accession>
<dbReference type="NCBIfam" id="TIGR01770">
    <property type="entry name" value="NDH_I_N"/>
    <property type="match status" value="1"/>
</dbReference>
<protein>
    <recommendedName>
        <fullName evidence="5">NADH-quinone oxidoreductase subunit N</fullName>
        <ecNumber evidence="5">7.1.1.-</ecNumber>
    </recommendedName>
    <alternativeName>
        <fullName evidence="5">NADH dehydrogenase I subunit N</fullName>
    </alternativeName>
    <alternativeName>
        <fullName evidence="5">NDH-1 subunit N</fullName>
    </alternativeName>
</protein>
<keyword evidence="5" id="KW-1278">Translocase</keyword>
<feature type="transmembrane region" description="Helical" evidence="5">
    <location>
        <begin position="366"/>
        <end position="384"/>
    </location>
</feature>
<keyword evidence="5" id="KW-0874">Quinone</keyword>
<evidence type="ECO:0000256" key="3">
    <source>
        <dbReference type="ARBA" id="ARBA00022989"/>
    </source>
</evidence>
<dbReference type="RefSeq" id="WP_015452699.1">
    <property type="nucleotide sequence ID" value="NC_020549.1"/>
</dbReference>
<dbReference type="EMBL" id="CP004005">
    <property type="protein sequence ID" value="AGH17103.1"/>
    <property type="molecule type" value="Genomic_DNA"/>
</dbReference>
<dbReference type="Proteomes" id="UP000011820">
    <property type="component" value="Chromosome"/>
</dbReference>
<dbReference type="InterPro" id="IPR010096">
    <property type="entry name" value="NADH-Q_OxRdtase_suN/2"/>
</dbReference>
<dbReference type="GeneID" id="93077100"/>
<keyword evidence="5" id="KW-1003">Cell membrane</keyword>
<feature type="transmembrane region" description="Helical" evidence="5">
    <location>
        <begin position="39"/>
        <end position="58"/>
    </location>
</feature>
<feature type="domain" description="NADH:quinone oxidoreductase/Mrp antiporter transmembrane" evidence="7">
    <location>
        <begin position="125"/>
        <end position="418"/>
    </location>
</feature>
<evidence type="ECO:0000259" key="7">
    <source>
        <dbReference type="Pfam" id="PF00361"/>
    </source>
</evidence>
<dbReference type="InterPro" id="IPR001750">
    <property type="entry name" value="ND/Mrp_TM"/>
</dbReference>
<evidence type="ECO:0000256" key="5">
    <source>
        <dbReference type="HAMAP-Rule" id="MF_00445"/>
    </source>
</evidence>
<feature type="transmembrane region" description="Helical" evidence="5">
    <location>
        <begin position="131"/>
        <end position="148"/>
    </location>
</feature>
<keyword evidence="3 5" id="KW-1133">Transmembrane helix</keyword>
<dbReference type="PANTHER" id="PTHR22773">
    <property type="entry name" value="NADH DEHYDROGENASE"/>
    <property type="match status" value="1"/>
</dbReference>
<name>A0ABN4B6N7_LIBAS</name>
<proteinExistence type="inferred from homology"/>
<gene>
    <name evidence="5" type="primary">nuoN</name>
    <name evidence="8" type="ORF">WSI_03665</name>
</gene>
<evidence type="ECO:0000256" key="4">
    <source>
        <dbReference type="ARBA" id="ARBA00023136"/>
    </source>
</evidence>
<dbReference type="Pfam" id="PF00361">
    <property type="entry name" value="Proton_antipo_M"/>
    <property type="match status" value="1"/>
</dbReference>
<comment type="subcellular location">
    <subcellularLocation>
        <location evidence="5">Cell membrane</location>
        <topology evidence="5">Multi-pass membrane protein</topology>
    </subcellularLocation>
    <subcellularLocation>
        <location evidence="1">Endomembrane system</location>
        <topology evidence="1">Multi-pass membrane protein</topology>
    </subcellularLocation>
    <subcellularLocation>
        <location evidence="6">Membrane</location>
        <topology evidence="6">Multi-pass membrane protein</topology>
    </subcellularLocation>
</comment>
<keyword evidence="5" id="KW-0830">Ubiquinone</keyword>
<reference evidence="8 9" key="1">
    <citation type="journal article" date="2013" name="Genome Announc.">
        <title>Complete Genome Sequence of a Chinese Strain of 'Candidatus Liberibacter asiaticus'.</title>
        <authorList>
            <person name="Lin H."/>
            <person name="Han C.S."/>
            <person name="Liu B."/>
            <person name="Lou B."/>
            <person name="Bai X."/>
            <person name="Deng C."/>
            <person name="Civerolo E.L."/>
            <person name="Gupta G."/>
        </authorList>
    </citation>
    <scope>NUCLEOTIDE SEQUENCE [LARGE SCALE GENOMIC DNA]</scope>
    <source>
        <strain evidence="9">gxpsy</strain>
    </source>
</reference>
<feature type="transmembrane region" description="Helical" evidence="5">
    <location>
        <begin position="404"/>
        <end position="423"/>
    </location>
</feature>
<comment type="function">
    <text evidence="5">NDH-1 shuttles electrons from NADH, via FMN and iron-sulfur (Fe-S) centers, to quinones in the respiratory chain. The immediate electron acceptor for the enzyme in this species is believed to be ubiquinone. Couples the redox reaction to proton translocation (for every two electrons transferred, four hydrogen ions are translocated across the cytoplasmic membrane), and thus conserves the redox energy in a proton gradient.</text>
</comment>
<feature type="transmembrane region" description="Helical" evidence="5">
    <location>
        <begin position="106"/>
        <end position="125"/>
    </location>
</feature>
<comment type="similarity">
    <text evidence="5">Belongs to the complex I subunit 2 family.</text>
</comment>
<feature type="transmembrane region" description="Helical" evidence="5">
    <location>
        <begin position="203"/>
        <end position="229"/>
    </location>
</feature>
<feature type="transmembrane region" description="Helical" evidence="5">
    <location>
        <begin position="298"/>
        <end position="322"/>
    </location>
</feature>
<evidence type="ECO:0000256" key="6">
    <source>
        <dbReference type="RuleBase" id="RU000320"/>
    </source>
</evidence>
<keyword evidence="5" id="KW-0813">Transport</keyword>
<feature type="transmembrane region" description="Helical" evidence="5">
    <location>
        <begin position="270"/>
        <end position="291"/>
    </location>
</feature>
<dbReference type="EC" id="7.1.1.-" evidence="5"/>
<sequence>MSPVSFINDLRLCIPEIIIAFGILFLLLMGVFSRRKNAFHLVVFPVCLLSIALFFLLIMPYEGIGLGGAYISDRFSYFIKAILLMSSIIIFIKMFSCIYVKPFSCFEFPVIMLMAVLGMLCMISANDMISFYMSLELQSFALYVLIAMNRKSVFSIEAALKYFVLGAFSSAFLLYGISFIYGFTGCTGFSQIATSLFIGHRSFVLIVGVVLILVGLFFKMALVPFHMWIPDVYEGSPMFMTAFLATIPKFATTMALCRITSVFWPMLSGLLPIFMCVSIGSMVLGSVVAIRQKDLKRLMAYSSIGHAGYALIGFSTGMLGIVAMVRYMVIYLIMMIGFFSCILSLRRKDGNNIQNISDLAGLSRQDIFLTCALTIFLFSLAGIPPFAGFFGKYFLLISAVKREFYVLAIVALLSSVISAYYYLRVISIMWFDQSTECVVVVAKEMRLFIFGSILFVTGYFLIENILNSSIMKIVMSLF</sequence>
<comment type="subunit">
    <text evidence="5">NDH-1 is composed of 14 different subunits. Subunits NuoA, H, J, K, L, M, N constitute the membrane sector of the complex.</text>
</comment>
<feature type="transmembrane region" description="Helical" evidence="5">
    <location>
        <begin position="328"/>
        <end position="345"/>
    </location>
</feature>
<feature type="transmembrane region" description="Helical" evidence="5">
    <location>
        <begin position="444"/>
        <end position="462"/>
    </location>
</feature>
<evidence type="ECO:0000256" key="1">
    <source>
        <dbReference type="ARBA" id="ARBA00004127"/>
    </source>
</evidence>
<evidence type="ECO:0000313" key="9">
    <source>
        <dbReference type="Proteomes" id="UP000011820"/>
    </source>
</evidence>
<evidence type="ECO:0000256" key="2">
    <source>
        <dbReference type="ARBA" id="ARBA00022692"/>
    </source>
</evidence>
<feature type="transmembrane region" description="Helical" evidence="5">
    <location>
        <begin position="160"/>
        <end position="183"/>
    </location>
</feature>
<feature type="transmembrane region" description="Helical" evidence="5">
    <location>
        <begin position="78"/>
        <end position="99"/>
    </location>
</feature>
<keyword evidence="9" id="KW-1185">Reference proteome</keyword>
<comment type="catalytic activity">
    <reaction evidence="5">
        <text>a quinone + NADH + 5 H(+)(in) = a quinol + NAD(+) + 4 H(+)(out)</text>
        <dbReference type="Rhea" id="RHEA:57888"/>
        <dbReference type="ChEBI" id="CHEBI:15378"/>
        <dbReference type="ChEBI" id="CHEBI:24646"/>
        <dbReference type="ChEBI" id="CHEBI:57540"/>
        <dbReference type="ChEBI" id="CHEBI:57945"/>
        <dbReference type="ChEBI" id="CHEBI:132124"/>
    </reaction>
</comment>
<keyword evidence="2 5" id="KW-0812">Transmembrane</keyword>
<keyword evidence="4 5" id="KW-0472">Membrane</keyword>
<keyword evidence="5" id="KW-0520">NAD</keyword>
<dbReference type="HAMAP" id="MF_00445">
    <property type="entry name" value="NDH1_NuoN_1"/>
    <property type="match status" value="1"/>
</dbReference>
<feature type="transmembrane region" description="Helical" evidence="5">
    <location>
        <begin position="12"/>
        <end position="32"/>
    </location>
</feature>
<evidence type="ECO:0000313" key="8">
    <source>
        <dbReference type="EMBL" id="AGH17103.1"/>
    </source>
</evidence>
<organism evidence="8 9">
    <name type="scientific">Candidatus Liberibacter asiaticus str. gxpsy</name>
    <dbReference type="NCBI Taxonomy" id="1174529"/>
    <lineage>
        <taxon>Bacteria</taxon>
        <taxon>Pseudomonadati</taxon>
        <taxon>Pseudomonadota</taxon>
        <taxon>Alphaproteobacteria</taxon>
        <taxon>Hyphomicrobiales</taxon>
        <taxon>Rhizobiaceae</taxon>
        <taxon>Liberibacter</taxon>
    </lineage>
</organism>